<comment type="caution">
    <text evidence="1">The sequence shown here is derived from an EMBL/GenBank/DDBJ whole genome shotgun (WGS) entry which is preliminary data.</text>
</comment>
<keyword evidence="2" id="KW-1185">Reference proteome</keyword>
<proteinExistence type="predicted"/>
<dbReference type="AlphaFoldDB" id="A0A4Z2HXR1"/>
<reference evidence="1 2" key="1">
    <citation type="submission" date="2019-03" db="EMBL/GenBank/DDBJ databases">
        <title>First draft genome of Liparis tanakae, snailfish: a comprehensive survey of snailfish specific genes.</title>
        <authorList>
            <person name="Kim W."/>
            <person name="Song I."/>
            <person name="Jeong J.-H."/>
            <person name="Kim D."/>
            <person name="Kim S."/>
            <person name="Ryu S."/>
            <person name="Song J.Y."/>
            <person name="Lee S.K."/>
        </authorList>
    </citation>
    <scope>NUCLEOTIDE SEQUENCE [LARGE SCALE GENOMIC DNA]</scope>
    <source>
        <tissue evidence="1">Muscle</tissue>
    </source>
</reference>
<gene>
    <name evidence="1" type="ORF">EYF80_020086</name>
</gene>
<organism evidence="1 2">
    <name type="scientific">Liparis tanakae</name>
    <name type="common">Tanaka's snailfish</name>
    <dbReference type="NCBI Taxonomy" id="230148"/>
    <lineage>
        <taxon>Eukaryota</taxon>
        <taxon>Metazoa</taxon>
        <taxon>Chordata</taxon>
        <taxon>Craniata</taxon>
        <taxon>Vertebrata</taxon>
        <taxon>Euteleostomi</taxon>
        <taxon>Actinopterygii</taxon>
        <taxon>Neopterygii</taxon>
        <taxon>Teleostei</taxon>
        <taxon>Neoteleostei</taxon>
        <taxon>Acanthomorphata</taxon>
        <taxon>Eupercaria</taxon>
        <taxon>Perciformes</taxon>
        <taxon>Cottioidei</taxon>
        <taxon>Cottales</taxon>
        <taxon>Liparidae</taxon>
        <taxon>Liparis</taxon>
    </lineage>
</organism>
<dbReference type="EMBL" id="SRLO01000172">
    <property type="protein sequence ID" value="TNN69722.1"/>
    <property type="molecule type" value="Genomic_DNA"/>
</dbReference>
<accession>A0A4Z2HXR1</accession>
<sequence>MKEESVDIWAEFDGGSMTRGVKPCLGESAAEERRSVALTSSHFGRSSTETPKSVVSTLALAAVFFPFRRKCSILLVSGEEWEAPQGLKWFGPGVMALYWPDINDWLTAQHTAVSEYSQREEEKGEVCLLRRKYNMMTQSKVPQTVLSSRVTDENVPTNLDMFE</sequence>
<protein>
    <submittedName>
        <fullName evidence="1">Uncharacterized protein</fullName>
    </submittedName>
</protein>
<name>A0A4Z2HXR1_9TELE</name>
<evidence type="ECO:0000313" key="1">
    <source>
        <dbReference type="EMBL" id="TNN69722.1"/>
    </source>
</evidence>
<dbReference type="Proteomes" id="UP000314294">
    <property type="component" value="Unassembled WGS sequence"/>
</dbReference>
<evidence type="ECO:0000313" key="2">
    <source>
        <dbReference type="Proteomes" id="UP000314294"/>
    </source>
</evidence>